<accession>A0AAW0DNL3</accession>
<sequence>MKEPDHTDHMAGIAFQPADSHYSLPFSDVGTANARIAYLEEILQKQSDQLTAASVSFTDLRASYAQERSTGDQLRSLLEQEYLAIRKREHELEIIEAELRQKNDEAVNGVGQDLIHKDNVVFQKWEAGQLALQTTLDEFRNKEAKYTAVIDRYASDLVNLKKVIVGEREQSGNNTLTRCNVIVQLTKQCAERDRAITGYRSELEQMQEKTRYLTMENGHLQKKLKMGNNMLEDEESEKDELRNKIKSMEIEIKILESEMLNHRC</sequence>
<keyword evidence="3" id="KW-1185">Reference proteome</keyword>
<evidence type="ECO:0000313" key="2">
    <source>
        <dbReference type="EMBL" id="KAK7052742.1"/>
    </source>
</evidence>
<proteinExistence type="predicted"/>
<dbReference type="AlphaFoldDB" id="A0AAW0DNL3"/>
<gene>
    <name evidence="2" type="ORF">R3P38DRAFT_2861713</name>
</gene>
<dbReference type="EMBL" id="JAWWNJ010000007">
    <property type="protein sequence ID" value="KAK7052742.1"/>
    <property type="molecule type" value="Genomic_DNA"/>
</dbReference>
<feature type="non-terminal residue" evidence="2">
    <location>
        <position position="264"/>
    </location>
</feature>
<evidence type="ECO:0000313" key="3">
    <source>
        <dbReference type="Proteomes" id="UP001362999"/>
    </source>
</evidence>
<dbReference type="Proteomes" id="UP001362999">
    <property type="component" value="Unassembled WGS sequence"/>
</dbReference>
<reference evidence="2 3" key="1">
    <citation type="journal article" date="2024" name="J Genomics">
        <title>Draft genome sequencing and assembly of Favolaschia claudopus CIRM-BRFM 2984 isolated from oak limbs.</title>
        <authorList>
            <person name="Navarro D."/>
            <person name="Drula E."/>
            <person name="Chaduli D."/>
            <person name="Cazenave R."/>
            <person name="Ahrendt S."/>
            <person name="Wang J."/>
            <person name="Lipzen A."/>
            <person name="Daum C."/>
            <person name="Barry K."/>
            <person name="Grigoriev I.V."/>
            <person name="Favel A."/>
            <person name="Rosso M.N."/>
            <person name="Martin F."/>
        </authorList>
    </citation>
    <scope>NUCLEOTIDE SEQUENCE [LARGE SCALE GENOMIC DNA]</scope>
    <source>
        <strain evidence="2 3">CIRM-BRFM 2984</strain>
    </source>
</reference>
<organism evidence="2 3">
    <name type="scientific">Favolaschia claudopus</name>
    <dbReference type="NCBI Taxonomy" id="2862362"/>
    <lineage>
        <taxon>Eukaryota</taxon>
        <taxon>Fungi</taxon>
        <taxon>Dikarya</taxon>
        <taxon>Basidiomycota</taxon>
        <taxon>Agaricomycotina</taxon>
        <taxon>Agaricomycetes</taxon>
        <taxon>Agaricomycetidae</taxon>
        <taxon>Agaricales</taxon>
        <taxon>Marasmiineae</taxon>
        <taxon>Mycenaceae</taxon>
        <taxon>Favolaschia</taxon>
    </lineage>
</organism>
<comment type="caution">
    <text evidence="2">The sequence shown here is derived from an EMBL/GenBank/DDBJ whole genome shotgun (WGS) entry which is preliminary data.</text>
</comment>
<feature type="coiled-coil region" evidence="1">
    <location>
        <begin position="224"/>
        <end position="258"/>
    </location>
</feature>
<keyword evidence="1" id="KW-0175">Coiled coil</keyword>
<protein>
    <submittedName>
        <fullName evidence="2">Uncharacterized protein</fullName>
    </submittedName>
</protein>
<evidence type="ECO:0000256" key="1">
    <source>
        <dbReference type="SAM" id="Coils"/>
    </source>
</evidence>
<name>A0AAW0DNL3_9AGAR</name>